<dbReference type="EMBL" id="WNWM01000002">
    <property type="protein sequence ID" value="MUI14885.1"/>
    <property type="molecule type" value="Genomic_DNA"/>
</dbReference>
<dbReference type="RefSeq" id="WP_155710644.1">
    <property type="nucleotide sequence ID" value="NZ_BMWU01000079.1"/>
</dbReference>
<evidence type="ECO:0008006" key="4">
    <source>
        <dbReference type="Google" id="ProtNLM"/>
    </source>
</evidence>
<feature type="signal peptide" evidence="1">
    <location>
        <begin position="1"/>
        <end position="23"/>
    </location>
</feature>
<sequence length="290" mass="30584">MMHRCRGAAVLLAAASLCTAAHAGVSVPLALEKGIPVAQLTIDGATFPFTFDIGSSRTVHLTRDVMAKIPGLRLTGRKQRSADLAGKVREEEEFVIPDLVINGVAFGEVTGVSYEAWGLNIGKEAGPPPHSVIGLGLFAQQPFVYDQSARTLRFGAPLDAGPGWQALPHEKVHEGIVTTLSNGRASYRLVFDSAASISLVKPQSVQAQKDDTAPCDLFGPGKPCRTVSLALPGGGAVKPYLMPLPEFFQPDGIVGADFFGQRAVYVDLANGKVAVRPTGQAGAQEESRGR</sequence>
<gene>
    <name evidence="2" type="ORF">GJV26_20805</name>
</gene>
<dbReference type="Gene3D" id="2.40.70.10">
    <property type="entry name" value="Acid Proteases"/>
    <property type="match status" value="1"/>
</dbReference>
<name>A0A6I3XSY7_9BURK</name>
<evidence type="ECO:0000313" key="3">
    <source>
        <dbReference type="Proteomes" id="UP000431684"/>
    </source>
</evidence>
<dbReference type="Proteomes" id="UP000431684">
    <property type="component" value="Unassembled WGS sequence"/>
</dbReference>
<comment type="caution">
    <text evidence="2">The sequence shown here is derived from an EMBL/GenBank/DDBJ whole genome shotgun (WGS) entry which is preliminary data.</text>
</comment>
<feature type="chain" id="PRO_5026173383" description="Aspartyl protease" evidence="1">
    <location>
        <begin position="24"/>
        <end position="290"/>
    </location>
</feature>
<keyword evidence="1" id="KW-0732">Signal</keyword>
<reference evidence="2 3" key="1">
    <citation type="submission" date="2019-11" db="EMBL/GenBank/DDBJ databases">
        <title>Draft Genome Sequences of Six Type Strains of the Genus Massilia.</title>
        <authorList>
            <person name="Miess H."/>
            <person name="Frediansyah A."/>
            <person name="Goeker M."/>
            <person name="Gross H."/>
        </authorList>
    </citation>
    <scope>NUCLEOTIDE SEQUENCE [LARGE SCALE GENOMIC DNA]</scope>
    <source>
        <strain evidence="2 3">DSM 17513</strain>
    </source>
</reference>
<proteinExistence type="predicted"/>
<keyword evidence="3" id="KW-1185">Reference proteome</keyword>
<accession>A0A6I3XSY7</accession>
<dbReference type="OrthoDB" id="8772683at2"/>
<dbReference type="InterPro" id="IPR021109">
    <property type="entry name" value="Peptidase_aspartic_dom_sf"/>
</dbReference>
<evidence type="ECO:0000256" key="1">
    <source>
        <dbReference type="SAM" id="SignalP"/>
    </source>
</evidence>
<dbReference type="AlphaFoldDB" id="A0A6I3XSY7"/>
<evidence type="ECO:0000313" key="2">
    <source>
        <dbReference type="EMBL" id="MUI14885.1"/>
    </source>
</evidence>
<organism evidence="2 3">
    <name type="scientific">Pseudoduganella dura</name>
    <dbReference type="NCBI Taxonomy" id="321982"/>
    <lineage>
        <taxon>Bacteria</taxon>
        <taxon>Pseudomonadati</taxon>
        <taxon>Pseudomonadota</taxon>
        <taxon>Betaproteobacteria</taxon>
        <taxon>Burkholderiales</taxon>
        <taxon>Oxalobacteraceae</taxon>
        <taxon>Telluria group</taxon>
        <taxon>Pseudoduganella</taxon>
    </lineage>
</organism>
<protein>
    <recommendedName>
        <fullName evidence="4">Aspartyl protease</fullName>
    </recommendedName>
</protein>